<reference evidence="2 3" key="1">
    <citation type="submission" date="2018-01" db="EMBL/GenBank/DDBJ databases">
        <title>Draft genome sequence of Nonomuraea sp. KC333.</title>
        <authorList>
            <person name="Sahin N."/>
            <person name="Saygin H."/>
            <person name="Ay H."/>
        </authorList>
    </citation>
    <scope>NUCLEOTIDE SEQUENCE [LARGE SCALE GENOMIC DNA]</scope>
    <source>
        <strain evidence="2 3">KC333</strain>
    </source>
</reference>
<comment type="caution">
    <text evidence="2">The sequence shown here is derived from an EMBL/GenBank/DDBJ whole genome shotgun (WGS) entry which is preliminary data.</text>
</comment>
<keyword evidence="1" id="KW-0812">Transmembrane</keyword>
<organism evidence="2 3">
    <name type="scientific">Nonomuraea aridisoli</name>
    <dbReference type="NCBI Taxonomy" id="2070368"/>
    <lineage>
        <taxon>Bacteria</taxon>
        <taxon>Bacillati</taxon>
        <taxon>Actinomycetota</taxon>
        <taxon>Actinomycetes</taxon>
        <taxon>Streptosporangiales</taxon>
        <taxon>Streptosporangiaceae</taxon>
        <taxon>Nonomuraea</taxon>
    </lineage>
</organism>
<protein>
    <submittedName>
        <fullName evidence="2">Uncharacterized protein</fullName>
    </submittedName>
</protein>
<dbReference type="AlphaFoldDB" id="A0A2W2E6B9"/>
<evidence type="ECO:0000313" key="2">
    <source>
        <dbReference type="EMBL" id="PZG17901.1"/>
    </source>
</evidence>
<evidence type="ECO:0000313" key="3">
    <source>
        <dbReference type="Proteomes" id="UP000249304"/>
    </source>
</evidence>
<dbReference type="OrthoDB" id="3538129at2"/>
<feature type="transmembrane region" description="Helical" evidence="1">
    <location>
        <begin position="20"/>
        <end position="38"/>
    </location>
</feature>
<proteinExistence type="predicted"/>
<dbReference type="EMBL" id="POUD01000060">
    <property type="protein sequence ID" value="PZG17901.1"/>
    <property type="molecule type" value="Genomic_DNA"/>
</dbReference>
<keyword evidence="1" id="KW-1133">Transmembrane helix</keyword>
<gene>
    <name evidence="2" type="ORF">C1J01_16700</name>
</gene>
<keyword evidence="3" id="KW-1185">Reference proteome</keyword>
<accession>A0A2W2E6B9</accession>
<dbReference type="Proteomes" id="UP000249304">
    <property type="component" value="Unassembled WGS sequence"/>
</dbReference>
<dbReference type="RefSeq" id="WP_111179898.1">
    <property type="nucleotide sequence ID" value="NZ_POUD01000060.1"/>
</dbReference>
<evidence type="ECO:0000256" key="1">
    <source>
        <dbReference type="SAM" id="Phobius"/>
    </source>
</evidence>
<keyword evidence="1" id="KW-0472">Membrane</keyword>
<sequence length="82" mass="8875">MHSTATGVDLTGNRTPRFEGWNLAPLAGVPLIGLMFVGRLNTIADTWRDTSGILSNVLRDDSDKITRSAANYRAANMDSGRP</sequence>
<name>A0A2W2E6B9_9ACTN</name>